<sequence>MDIGSFQAEEFGELQRLVDGLYAGRQTVDRLDMVVQGEILDLSSDLMEIINLLPPGVYERQRLCDQLNSALAAHGWGGMYGTVE</sequence>
<evidence type="ECO:0000313" key="1">
    <source>
        <dbReference type="EMBL" id="RGL10490.1"/>
    </source>
</evidence>
<accession>A0A3E4QTI0</accession>
<proteinExistence type="predicted"/>
<gene>
    <name evidence="1" type="ORF">DXC81_05525</name>
</gene>
<organism evidence="1 2">
    <name type="scientific">Collinsella tanakaei</name>
    <dbReference type="NCBI Taxonomy" id="626935"/>
    <lineage>
        <taxon>Bacteria</taxon>
        <taxon>Bacillati</taxon>
        <taxon>Actinomycetota</taxon>
        <taxon>Coriobacteriia</taxon>
        <taxon>Coriobacteriales</taxon>
        <taxon>Coriobacteriaceae</taxon>
        <taxon>Collinsella</taxon>
    </lineage>
</organism>
<name>A0A3E4QTI0_9ACTN</name>
<evidence type="ECO:0000313" key="2">
    <source>
        <dbReference type="Proteomes" id="UP000260943"/>
    </source>
</evidence>
<dbReference type="GeneID" id="62758574"/>
<dbReference type="AlphaFoldDB" id="A0A3E4QTI0"/>
<dbReference type="Proteomes" id="UP000260943">
    <property type="component" value="Unassembled WGS sequence"/>
</dbReference>
<dbReference type="EMBL" id="QSRJ01000005">
    <property type="protein sequence ID" value="RGL10490.1"/>
    <property type="molecule type" value="Genomic_DNA"/>
</dbReference>
<protein>
    <submittedName>
        <fullName evidence="1">Uncharacterized protein</fullName>
    </submittedName>
</protein>
<reference evidence="1 2" key="1">
    <citation type="submission" date="2018-08" db="EMBL/GenBank/DDBJ databases">
        <title>A genome reference for cultivated species of the human gut microbiota.</title>
        <authorList>
            <person name="Zou Y."/>
            <person name="Xue W."/>
            <person name="Luo G."/>
        </authorList>
    </citation>
    <scope>NUCLEOTIDE SEQUENCE [LARGE SCALE GENOMIC DNA]</scope>
    <source>
        <strain evidence="1 2">TF08-14</strain>
    </source>
</reference>
<dbReference type="RefSeq" id="WP_009140852.1">
    <property type="nucleotide sequence ID" value="NZ_CABKQG010000002.1"/>
</dbReference>
<comment type="caution">
    <text evidence="1">The sequence shown here is derived from an EMBL/GenBank/DDBJ whole genome shotgun (WGS) entry which is preliminary data.</text>
</comment>